<dbReference type="Proteomes" id="UP000799750">
    <property type="component" value="Unassembled WGS sequence"/>
</dbReference>
<sequence length="123" mass="14091">MPSQRPLPSWSLLALALLFFSSSYAQKTKLWINQVPAYSNLPPRPIIILTAKQLYIKKTPQYGSSYRARVFSRELVIRFMDMMDEDLKQPMFGPDDSFGITFAPQATPCFFVTGERCSLFKVV</sequence>
<keyword evidence="1" id="KW-0732">Signal</keyword>
<gene>
    <name evidence="2" type="ORF">BU16DRAFT_538603</name>
</gene>
<evidence type="ECO:0000256" key="1">
    <source>
        <dbReference type="SAM" id="SignalP"/>
    </source>
</evidence>
<dbReference type="AlphaFoldDB" id="A0A6A6QU11"/>
<feature type="chain" id="PRO_5025677729" evidence="1">
    <location>
        <begin position="26"/>
        <end position="123"/>
    </location>
</feature>
<keyword evidence="3" id="KW-1185">Reference proteome</keyword>
<evidence type="ECO:0000313" key="3">
    <source>
        <dbReference type="Proteomes" id="UP000799750"/>
    </source>
</evidence>
<organism evidence="2 3">
    <name type="scientific">Lophium mytilinum</name>
    <dbReference type="NCBI Taxonomy" id="390894"/>
    <lineage>
        <taxon>Eukaryota</taxon>
        <taxon>Fungi</taxon>
        <taxon>Dikarya</taxon>
        <taxon>Ascomycota</taxon>
        <taxon>Pezizomycotina</taxon>
        <taxon>Dothideomycetes</taxon>
        <taxon>Pleosporomycetidae</taxon>
        <taxon>Mytilinidiales</taxon>
        <taxon>Mytilinidiaceae</taxon>
        <taxon>Lophium</taxon>
    </lineage>
</organism>
<evidence type="ECO:0000313" key="2">
    <source>
        <dbReference type="EMBL" id="KAF2495998.1"/>
    </source>
</evidence>
<dbReference type="EMBL" id="MU004188">
    <property type="protein sequence ID" value="KAF2495998.1"/>
    <property type="molecule type" value="Genomic_DNA"/>
</dbReference>
<feature type="signal peptide" evidence="1">
    <location>
        <begin position="1"/>
        <end position="25"/>
    </location>
</feature>
<proteinExistence type="predicted"/>
<reference evidence="2" key="1">
    <citation type="journal article" date="2020" name="Stud. Mycol.">
        <title>101 Dothideomycetes genomes: a test case for predicting lifestyles and emergence of pathogens.</title>
        <authorList>
            <person name="Haridas S."/>
            <person name="Albert R."/>
            <person name="Binder M."/>
            <person name="Bloem J."/>
            <person name="Labutti K."/>
            <person name="Salamov A."/>
            <person name="Andreopoulos B."/>
            <person name="Baker S."/>
            <person name="Barry K."/>
            <person name="Bills G."/>
            <person name="Bluhm B."/>
            <person name="Cannon C."/>
            <person name="Castanera R."/>
            <person name="Culley D."/>
            <person name="Daum C."/>
            <person name="Ezra D."/>
            <person name="Gonzalez J."/>
            <person name="Henrissat B."/>
            <person name="Kuo A."/>
            <person name="Liang C."/>
            <person name="Lipzen A."/>
            <person name="Lutzoni F."/>
            <person name="Magnuson J."/>
            <person name="Mondo S."/>
            <person name="Nolan M."/>
            <person name="Ohm R."/>
            <person name="Pangilinan J."/>
            <person name="Park H.-J."/>
            <person name="Ramirez L."/>
            <person name="Alfaro M."/>
            <person name="Sun H."/>
            <person name="Tritt A."/>
            <person name="Yoshinaga Y."/>
            <person name="Zwiers L.-H."/>
            <person name="Turgeon B."/>
            <person name="Goodwin S."/>
            <person name="Spatafora J."/>
            <person name="Crous P."/>
            <person name="Grigoriev I."/>
        </authorList>
    </citation>
    <scope>NUCLEOTIDE SEQUENCE</scope>
    <source>
        <strain evidence="2">CBS 269.34</strain>
    </source>
</reference>
<name>A0A6A6QU11_9PEZI</name>
<protein>
    <submittedName>
        <fullName evidence="2">Uncharacterized protein</fullName>
    </submittedName>
</protein>
<accession>A0A6A6QU11</accession>